<dbReference type="RefSeq" id="WP_125228741.1">
    <property type="nucleotide sequence ID" value="NZ_RQYT01000036.1"/>
</dbReference>
<name>A0A3P1WQI8_9ACTN</name>
<evidence type="ECO:0000313" key="1">
    <source>
        <dbReference type="EMBL" id="RRD48545.1"/>
    </source>
</evidence>
<dbReference type="Proteomes" id="UP000280935">
    <property type="component" value="Unassembled WGS sequence"/>
</dbReference>
<evidence type="ECO:0000313" key="2">
    <source>
        <dbReference type="Proteomes" id="UP000280935"/>
    </source>
</evidence>
<dbReference type="EMBL" id="RQYT01000036">
    <property type="protein sequence ID" value="RRD48545.1"/>
    <property type="molecule type" value="Genomic_DNA"/>
</dbReference>
<accession>A0A3P1WQI8</accession>
<protein>
    <submittedName>
        <fullName evidence="1">Uncharacterized protein</fullName>
    </submittedName>
</protein>
<dbReference type="OrthoDB" id="9820047at2"/>
<proteinExistence type="predicted"/>
<organism evidence="1 2">
    <name type="scientific">Arachnia propionica</name>
    <dbReference type="NCBI Taxonomy" id="1750"/>
    <lineage>
        <taxon>Bacteria</taxon>
        <taxon>Bacillati</taxon>
        <taxon>Actinomycetota</taxon>
        <taxon>Actinomycetes</taxon>
        <taxon>Propionibacteriales</taxon>
        <taxon>Propionibacteriaceae</taxon>
        <taxon>Arachnia</taxon>
    </lineage>
</organism>
<reference evidence="1 2" key="1">
    <citation type="submission" date="2018-11" db="EMBL/GenBank/DDBJ databases">
        <title>Genomes From Bacteria Associated with the Canine Oral Cavity: a Test Case for Automated Genome-Based Taxonomic Assignment.</title>
        <authorList>
            <person name="Coil D.A."/>
            <person name="Jospin G."/>
            <person name="Darling A.E."/>
            <person name="Wallis C."/>
            <person name="Davis I.J."/>
            <person name="Harris S."/>
            <person name="Eisen J.A."/>
            <person name="Holcombe L.J."/>
            <person name="O'Flynn C."/>
        </authorList>
    </citation>
    <scope>NUCLEOTIDE SEQUENCE [LARGE SCALE GENOMIC DNA]</scope>
    <source>
        <strain evidence="1 2">OH2822_COT-296</strain>
    </source>
</reference>
<comment type="caution">
    <text evidence="1">The sequence shown here is derived from an EMBL/GenBank/DDBJ whole genome shotgun (WGS) entry which is preliminary data.</text>
</comment>
<sequence>MPNEALIDWVMQPRSLSDLMHCPMDDEVMRAYPAQARRLHPRLHVMGVPARSAVLALRCGGEVRHVLAGMRASGLEQLEAEPAAWEQFVRLCSDQGTPWVSRLIAAAGRGDLEAYPLLARLVADHGLDQPEWFRIARLGRPEGVGVVGGPEDQEPWYRHLLGALQGFGSQARTESTEALIASLASHDGWRPWDLGRWAVVLLVRLGATAEQVLWSLREWPVIDGTGSNPTFRGEFLAAVAERGQGFAAEVVALAASDPLVLRGGVDLVELLIVHHDLPLPGSRAFWKCWSGECAIPAPGQRWQEHFLAACAVRDILVPFADPEAHMEQVATGIAELRTAEKVDDAALTDALLTVWERGDRPSSQRSVVHWLRALGLADRLQAQRPRLMAVLPMLDGAAWTFVVELVLAGQLSDAELVGLAVIVLPRGPRTLGRKVLQALERLDEAPQELRETVAVLVDHAHAPTARRARGLLESWQGSRGESPLWPRSRDQA</sequence>
<gene>
    <name evidence="1" type="ORF">EII35_12175</name>
</gene>
<dbReference type="AlphaFoldDB" id="A0A3P1WQI8"/>